<comment type="caution">
    <text evidence="17">The sequence shown here is derived from an EMBL/GenBank/DDBJ whole genome shotgun (WGS) entry which is preliminary data.</text>
</comment>
<evidence type="ECO:0000259" key="16">
    <source>
        <dbReference type="PROSITE" id="PS51747"/>
    </source>
</evidence>
<evidence type="ECO:0000256" key="12">
    <source>
        <dbReference type="PIRSR" id="PIRSR606262-1"/>
    </source>
</evidence>
<accession>A0A9D1AMG7</accession>
<dbReference type="PROSITE" id="PS00903">
    <property type="entry name" value="CYT_DCMP_DEAMINASES_1"/>
    <property type="match status" value="1"/>
</dbReference>
<dbReference type="GO" id="GO:0072527">
    <property type="term" value="P:pyrimidine-containing compound metabolic process"/>
    <property type="evidence" value="ECO:0007669"/>
    <property type="project" value="UniProtKB-ARBA"/>
</dbReference>
<evidence type="ECO:0000313" key="17">
    <source>
        <dbReference type="EMBL" id="HIR46745.1"/>
    </source>
</evidence>
<dbReference type="InterPro" id="IPR016192">
    <property type="entry name" value="APOBEC/CMP_deaminase_Zn-bd"/>
</dbReference>
<feature type="binding site" evidence="14">
    <location>
        <position position="97"/>
    </location>
    <ligand>
        <name>Zn(2+)</name>
        <dbReference type="ChEBI" id="CHEBI:29105"/>
        <note>catalytic</note>
    </ligand>
</feature>
<evidence type="ECO:0000256" key="9">
    <source>
        <dbReference type="ARBA" id="ARBA00032005"/>
    </source>
</evidence>
<feature type="binding site" evidence="14">
    <location>
        <position position="94"/>
    </location>
    <ligand>
        <name>Zn(2+)</name>
        <dbReference type="ChEBI" id="CHEBI:29105"/>
        <note>catalytic</note>
    </ligand>
</feature>
<evidence type="ECO:0000256" key="1">
    <source>
        <dbReference type="ARBA" id="ARBA00001947"/>
    </source>
</evidence>
<dbReference type="InterPro" id="IPR050202">
    <property type="entry name" value="Cyt/Deoxycyt_deaminase"/>
</dbReference>
<dbReference type="PANTHER" id="PTHR11644">
    <property type="entry name" value="CYTIDINE DEAMINASE"/>
    <property type="match status" value="1"/>
</dbReference>
<comment type="catalytic activity">
    <reaction evidence="10 15">
        <text>2'-deoxycytidine + H2O + H(+) = 2'-deoxyuridine + NH4(+)</text>
        <dbReference type="Rhea" id="RHEA:13433"/>
        <dbReference type="ChEBI" id="CHEBI:15377"/>
        <dbReference type="ChEBI" id="CHEBI:15378"/>
        <dbReference type="ChEBI" id="CHEBI:15698"/>
        <dbReference type="ChEBI" id="CHEBI:16450"/>
        <dbReference type="ChEBI" id="CHEBI:28938"/>
        <dbReference type="EC" id="3.5.4.5"/>
    </reaction>
</comment>
<dbReference type="EMBL" id="DVGZ01000038">
    <property type="protein sequence ID" value="HIR46745.1"/>
    <property type="molecule type" value="Genomic_DNA"/>
</dbReference>
<dbReference type="EC" id="3.5.4.5" evidence="4 15"/>
<dbReference type="InterPro" id="IPR002125">
    <property type="entry name" value="CMP_dCMP_dom"/>
</dbReference>
<dbReference type="NCBIfam" id="TIGR01354">
    <property type="entry name" value="cyt_deam_tetra"/>
    <property type="match status" value="1"/>
</dbReference>
<dbReference type="Pfam" id="PF00383">
    <property type="entry name" value="dCMP_cyt_deam_1"/>
    <property type="match status" value="1"/>
</dbReference>
<dbReference type="PROSITE" id="PS51747">
    <property type="entry name" value="CYT_DCMP_DEAMINASES_2"/>
    <property type="match status" value="1"/>
</dbReference>
<comment type="catalytic activity">
    <reaction evidence="11 15">
        <text>cytidine + H2O + H(+) = uridine + NH4(+)</text>
        <dbReference type="Rhea" id="RHEA:16069"/>
        <dbReference type="ChEBI" id="CHEBI:15377"/>
        <dbReference type="ChEBI" id="CHEBI:15378"/>
        <dbReference type="ChEBI" id="CHEBI:16704"/>
        <dbReference type="ChEBI" id="CHEBI:17562"/>
        <dbReference type="ChEBI" id="CHEBI:28938"/>
        <dbReference type="EC" id="3.5.4.5"/>
    </reaction>
</comment>
<comment type="function">
    <text evidence="2 15">This enzyme scavenges exogenous and endogenous cytidine and 2'-deoxycytidine for UMP synthesis.</text>
</comment>
<dbReference type="GO" id="GO:0008270">
    <property type="term" value="F:zinc ion binding"/>
    <property type="evidence" value="ECO:0007669"/>
    <property type="project" value="UniProtKB-UniRule"/>
</dbReference>
<keyword evidence="6 14" id="KW-0479">Metal-binding</keyword>
<dbReference type="InterPro" id="IPR016193">
    <property type="entry name" value="Cytidine_deaminase-like"/>
</dbReference>
<comment type="cofactor">
    <cofactor evidence="1 14 15">
        <name>Zn(2+)</name>
        <dbReference type="ChEBI" id="CHEBI:29105"/>
    </cofactor>
</comment>
<reference evidence="17" key="2">
    <citation type="journal article" date="2021" name="PeerJ">
        <title>Extensive microbial diversity within the chicken gut microbiome revealed by metagenomics and culture.</title>
        <authorList>
            <person name="Gilroy R."/>
            <person name="Ravi A."/>
            <person name="Getino M."/>
            <person name="Pursley I."/>
            <person name="Horton D.L."/>
            <person name="Alikhan N.F."/>
            <person name="Baker D."/>
            <person name="Gharbi K."/>
            <person name="Hall N."/>
            <person name="Watson M."/>
            <person name="Adriaenssens E.M."/>
            <person name="Foster-Nyarko E."/>
            <person name="Jarju S."/>
            <person name="Secka A."/>
            <person name="Antonio M."/>
            <person name="Oren A."/>
            <person name="Chaudhuri R.R."/>
            <person name="La Ragione R."/>
            <person name="Hildebrand F."/>
            <person name="Pallen M.J."/>
        </authorList>
    </citation>
    <scope>NUCLEOTIDE SEQUENCE</scope>
    <source>
        <strain evidence="17">ChiSxjej1B13-7958</strain>
    </source>
</reference>
<dbReference type="GO" id="GO:0005829">
    <property type="term" value="C:cytosol"/>
    <property type="evidence" value="ECO:0007669"/>
    <property type="project" value="TreeGrafter"/>
</dbReference>
<dbReference type="GO" id="GO:0004126">
    <property type="term" value="F:cytidine deaminase activity"/>
    <property type="evidence" value="ECO:0007669"/>
    <property type="project" value="UniProtKB-UniRule"/>
</dbReference>
<evidence type="ECO:0000256" key="13">
    <source>
        <dbReference type="PIRSR" id="PIRSR606262-2"/>
    </source>
</evidence>
<evidence type="ECO:0000256" key="10">
    <source>
        <dbReference type="ARBA" id="ARBA00049252"/>
    </source>
</evidence>
<evidence type="ECO:0000256" key="7">
    <source>
        <dbReference type="ARBA" id="ARBA00022801"/>
    </source>
</evidence>
<feature type="active site" description="Proton donor" evidence="12">
    <location>
        <position position="58"/>
    </location>
</feature>
<dbReference type="PANTHER" id="PTHR11644:SF2">
    <property type="entry name" value="CYTIDINE DEAMINASE"/>
    <property type="match status" value="1"/>
</dbReference>
<protein>
    <recommendedName>
        <fullName evidence="5 15">Cytidine deaminase</fullName>
        <ecNumber evidence="4 15">3.5.4.5</ecNumber>
    </recommendedName>
    <alternativeName>
        <fullName evidence="9 15">Cytidine aminohydrolase</fullName>
    </alternativeName>
</protein>
<comment type="similarity">
    <text evidence="3 15">Belongs to the cytidine and deoxycytidylate deaminase family.</text>
</comment>
<feature type="binding site" evidence="13">
    <location>
        <begin position="45"/>
        <end position="51"/>
    </location>
    <ligand>
        <name>substrate</name>
    </ligand>
</feature>
<gene>
    <name evidence="17" type="ORF">IAB89_03655</name>
</gene>
<dbReference type="GO" id="GO:0042802">
    <property type="term" value="F:identical protein binding"/>
    <property type="evidence" value="ECO:0007669"/>
    <property type="project" value="UniProtKB-ARBA"/>
</dbReference>
<dbReference type="NCBIfam" id="NF004064">
    <property type="entry name" value="PRK05578.1"/>
    <property type="match status" value="1"/>
</dbReference>
<evidence type="ECO:0000256" key="3">
    <source>
        <dbReference type="ARBA" id="ARBA00006576"/>
    </source>
</evidence>
<evidence type="ECO:0000256" key="2">
    <source>
        <dbReference type="ARBA" id="ARBA00003949"/>
    </source>
</evidence>
<feature type="domain" description="CMP/dCMP-type deaminase" evidence="16">
    <location>
        <begin position="4"/>
        <end position="136"/>
    </location>
</feature>
<dbReference type="CDD" id="cd01283">
    <property type="entry name" value="cytidine_deaminase"/>
    <property type="match status" value="1"/>
</dbReference>
<dbReference type="InterPro" id="IPR006262">
    <property type="entry name" value="Cyt_deam_tetra"/>
</dbReference>
<evidence type="ECO:0000256" key="8">
    <source>
        <dbReference type="ARBA" id="ARBA00022833"/>
    </source>
</evidence>
<reference evidence="17" key="1">
    <citation type="submission" date="2020-10" db="EMBL/GenBank/DDBJ databases">
        <authorList>
            <person name="Gilroy R."/>
        </authorList>
    </citation>
    <scope>NUCLEOTIDE SEQUENCE</scope>
    <source>
        <strain evidence="17">ChiSxjej1B13-7958</strain>
    </source>
</reference>
<dbReference type="SUPFAM" id="SSF53927">
    <property type="entry name" value="Cytidine deaminase-like"/>
    <property type="match status" value="1"/>
</dbReference>
<evidence type="ECO:0000256" key="4">
    <source>
        <dbReference type="ARBA" id="ARBA00012783"/>
    </source>
</evidence>
<keyword evidence="8 14" id="KW-0862">Zinc</keyword>
<dbReference type="GO" id="GO:0055086">
    <property type="term" value="P:nucleobase-containing small molecule metabolic process"/>
    <property type="evidence" value="ECO:0007669"/>
    <property type="project" value="UniProtKB-ARBA"/>
</dbReference>
<dbReference type="FunFam" id="3.40.140.10:FF:000008">
    <property type="entry name" value="Cytidine deaminase"/>
    <property type="match status" value="1"/>
</dbReference>
<dbReference type="AlphaFoldDB" id="A0A9D1AMG7"/>
<evidence type="ECO:0000256" key="6">
    <source>
        <dbReference type="ARBA" id="ARBA00022723"/>
    </source>
</evidence>
<dbReference type="Gene3D" id="3.40.140.10">
    <property type="entry name" value="Cytidine Deaminase, domain 2"/>
    <property type="match status" value="1"/>
</dbReference>
<evidence type="ECO:0000256" key="14">
    <source>
        <dbReference type="PIRSR" id="PIRSR606262-3"/>
    </source>
</evidence>
<evidence type="ECO:0000256" key="15">
    <source>
        <dbReference type="RuleBase" id="RU364006"/>
    </source>
</evidence>
<sequence>MTRGEKERLAACALEARKNAYTPYSHWAVGAALLAEDGSVFSGCNVENAAYGPTNCAERTALFTAVAQGKREFRAIAIAGGREGEEPSDFCPPCGVCRQALAEFCGPDFEILLVKSNAETQLHTLGELLPLAFTPKSLK</sequence>
<evidence type="ECO:0000313" key="18">
    <source>
        <dbReference type="Proteomes" id="UP000824242"/>
    </source>
</evidence>
<name>A0A9D1AMG7_9FIRM</name>
<keyword evidence="7 15" id="KW-0378">Hydrolase</keyword>
<organism evidence="17 18">
    <name type="scientific">Candidatus Caccousia avicola</name>
    <dbReference type="NCBI Taxonomy" id="2840721"/>
    <lineage>
        <taxon>Bacteria</taxon>
        <taxon>Bacillati</taxon>
        <taxon>Bacillota</taxon>
        <taxon>Clostridia</taxon>
        <taxon>Eubacteriales</taxon>
        <taxon>Oscillospiraceae</taxon>
        <taxon>Oscillospiraceae incertae sedis</taxon>
        <taxon>Candidatus Caccousia</taxon>
    </lineage>
</organism>
<feature type="binding site" evidence="14">
    <location>
        <position position="56"/>
    </location>
    <ligand>
        <name>Zn(2+)</name>
        <dbReference type="ChEBI" id="CHEBI:29105"/>
        <note>catalytic</note>
    </ligand>
</feature>
<evidence type="ECO:0000256" key="5">
    <source>
        <dbReference type="ARBA" id="ARBA00018266"/>
    </source>
</evidence>
<proteinExistence type="inferred from homology"/>
<evidence type="ECO:0000256" key="11">
    <source>
        <dbReference type="ARBA" id="ARBA00049558"/>
    </source>
</evidence>
<dbReference type="Proteomes" id="UP000824242">
    <property type="component" value="Unassembled WGS sequence"/>
</dbReference>